<proteinExistence type="predicted"/>
<keyword evidence="2" id="KW-0413">Isomerase</keyword>
<dbReference type="Pfam" id="PF00571">
    <property type="entry name" value="CBS"/>
    <property type="match status" value="1"/>
</dbReference>
<dbReference type="EMBL" id="MLJW01000901">
    <property type="protein sequence ID" value="OIQ81625.1"/>
    <property type="molecule type" value="Genomic_DNA"/>
</dbReference>
<dbReference type="InterPro" id="IPR046342">
    <property type="entry name" value="CBS_dom_sf"/>
</dbReference>
<dbReference type="PANTHER" id="PTHR42745:SF1">
    <property type="entry name" value="ARABINOSE 5-PHOSPHATE ISOMERASE KDSD"/>
    <property type="match status" value="1"/>
</dbReference>
<dbReference type="Gene3D" id="3.10.580.10">
    <property type="entry name" value="CBS-domain"/>
    <property type="match status" value="1"/>
</dbReference>
<comment type="caution">
    <text evidence="2">The sequence shown here is derived from an EMBL/GenBank/DDBJ whole genome shotgun (WGS) entry which is preliminary data.</text>
</comment>
<dbReference type="PANTHER" id="PTHR42745">
    <property type="match status" value="1"/>
</dbReference>
<accession>A0A1J5QDD8</accession>
<gene>
    <name evidence="2" type="primary">kdsD_12</name>
    <name evidence="2" type="ORF">GALL_366160</name>
</gene>
<reference evidence="2" key="1">
    <citation type="submission" date="2016-10" db="EMBL/GenBank/DDBJ databases">
        <title>Sequence of Gallionella enrichment culture.</title>
        <authorList>
            <person name="Poehlein A."/>
            <person name="Muehling M."/>
            <person name="Daniel R."/>
        </authorList>
    </citation>
    <scope>NUCLEOTIDE SEQUENCE</scope>
</reference>
<dbReference type="SMART" id="SM00116">
    <property type="entry name" value="CBS"/>
    <property type="match status" value="1"/>
</dbReference>
<dbReference type="GO" id="GO:0019146">
    <property type="term" value="F:arabinose-5-phosphate isomerase activity"/>
    <property type="evidence" value="ECO:0007669"/>
    <property type="project" value="UniProtKB-EC"/>
</dbReference>
<evidence type="ECO:0000259" key="1">
    <source>
        <dbReference type="PROSITE" id="PS51371"/>
    </source>
</evidence>
<protein>
    <submittedName>
        <fullName evidence="2">Arabinose 5-phosphate isomerase KdsD</fullName>
        <ecNumber evidence="2">5.3.1.13</ecNumber>
    </submittedName>
</protein>
<dbReference type="InterPro" id="IPR000644">
    <property type="entry name" value="CBS_dom"/>
</dbReference>
<feature type="domain" description="CBS" evidence="1">
    <location>
        <begin position="10"/>
        <end position="62"/>
    </location>
</feature>
<organism evidence="2">
    <name type="scientific">mine drainage metagenome</name>
    <dbReference type="NCBI Taxonomy" id="410659"/>
    <lineage>
        <taxon>unclassified sequences</taxon>
        <taxon>metagenomes</taxon>
        <taxon>ecological metagenomes</taxon>
    </lineage>
</organism>
<dbReference type="InterPro" id="IPR050986">
    <property type="entry name" value="GutQ/KpsF_isomerases"/>
</dbReference>
<sequence length="62" mass="6805">MRELSAGAVMHAQPRTIDAQALAVEAVELMEQHRITQIPVVDDAQRLIGALNLHDLFAAKVM</sequence>
<name>A0A1J5QDD8_9ZZZZ</name>
<evidence type="ECO:0000313" key="2">
    <source>
        <dbReference type="EMBL" id="OIQ81625.1"/>
    </source>
</evidence>
<dbReference type="SUPFAM" id="SSF54631">
    <property type="entry name" value="CBS-domain pair"/>
    <property type="match status" value="1"/>
</dbReference>
<dbReference type="PROSITE" id="PS51371">
    <property type="entry name" value="CBS"/>
    <property type="match status" value="1"/>
</dbReference>
<dbReference type="AlphaFoldDB" id="A0A1J5QDD8"/>
<dbReference type="EC" id="5.3.1.13" evidence="2"/>